<name>A0A495VEH8_9GAMM</name>
<accession>A0A495VEH8</accession>
<sequence>MSTRGWYEYYVLDPTTNRRTLAMQFYKWGDAVPEHALEEWRVFSDQIENADGLLPVVWLDDLLRQQLGELYARLPTHFSVAAFLFLIQRAEEEHSPFRNWEFRNLPKEERPDYRLGFAIGKAMALAGFQPQEHPDALLNRVLGFIGAGHFVRPWRDYGLTWSVLKWLQYLTQVTLKEEMGSIAGDLQAPVWDISYRYRFFIWIDSRTPFKISRLAVELCNEHGGDLLVELEDHPDKTAMQAEYDRNQANRLMDLIAEGKIDRFSLKEADETFQADEDSFWGPDCHERPPLPPAIALKR</sequence>
<proteinExistence type="predicted"/>
<comment type="caution">
    <text evidence="2">The sequence shown here is derived from an EMBL/GenBank/DDBJ whole genome shotgun (WGS) entry which is preliminary data.</text>
</comment>
<evidence type="ECO:0000313" key="3">
    <source>
        <dbReference type="Proteomes" id="UP000274556"/>
    </source>
</evidence>
<dbReference type="Proteomes" id="UP000274556">
    <property type="component" value="Unassembled WGS sequence"/>
</dbReference>
<dbReference type="OrthoDB" id="5754286at2"/>
<evidence type="ECO:0000256" key="1">
    <source>
        <dbReference type="SAM" id="MobiDB-lite"/>
    </source>
</evidence>
<dbReference type="EMBL" id="RBXL01000001">
    <property type="protein sequence ID" value="RKT46787.1"/>
    <property type="molecule type" value="Genomic_DNA"/>
</dbReference>
<gene>
    <name evidence="2" type="ORF">BDD21_4324</name>
</gene>
<protein>
    <submittedName>
        <fullName evidence="2">Uncharacterized protein</fullName>
    </submittedName>
</protein>
<reference evidence="2 3" key="1">
    <citation type="submission" date="2018-10" db="EMBL/GenBank/DDBJ databases">
        <title>Genomic Encyclopedia of Archaeal and Bacterial Type Strains, Phase II (KMG-II): from individual species to whole genera.</title>
        <authorList>
            <person name="Goeker M."/>
        </authorList>
    </citation>
    <scope>NUCLEOTIDE SEQUENCE [LARGE SCALE GENOMIC DNA]</scope>
    <source>
        <strain evidence="2 3">DSM 235</strain>
    </source>
</reference>
<keyword evidence="3" id="KW-1185">Reference proteome</keyword>
<organism evidence="2 3">
    <name type="scientific">Thiocapsa rosea</name>
    <dbReference type="NCBI Taxonomy" id="69360"/>
    <lineage>
        <taxon>Bacteria</taxon>
        <taxon>Pseudomonadati</taxon>
        <taxon>Pseudomonadota</taxon>
        <taxon>Gammaproteobacteria</taxon>
        <taxon>Chromatiales</taxon>
        <taxon>Chromatiaceae</taxon>
        <taxon>Thiocapsa</taxon>
    </lineage>
</organism>
<feature type="region of interest" description="Disordered" evidence="1">
    <location>
        <begin position="277"/>
        <end position="298"/>
    </location>
</feature>
<dbReference type="AlphaFoldDB" id="A0A495VEH8"/>
<evidence type="ECO:0000313" key="2">
    <source>
        <dbReference type="EMBL" id="RKT46787.1"/>
    </source>
</evidence>